<reference evidence="2" key="1">
    <citation type="submission" date="2020-12" db="EMBL/GenBank/DDBJ databases">
        <title>Antibiotic resistance and phylogeny of Pseudomonas spp. isolated over three decades from chicken meat in the Norwegian food chain.</title>
        <authorList>
            <person name="Moen B."/>
        </authorList>
    </citation>
    <scope>NUCLEOTIDE SEQUENCE</scope>
    <source>
        <strain evidence="2">MF6762</strain>
    </source>
</reference>
<name>A0A8I1FX83_9PSED</name>
<feature type="transmembrane region" description="Helical" evidence="1">
    <location>
        <begin position="37"/>
        <end position="54"/>
    </location>
</feature>
<evidence type="ECO:0000313" key="3">
    <source>
        <dbReference type="Proteomes" id="UP000658390"/>
    </source>
</evidence>
<evidence type="ECO:0000256" key="1">
    <source>
        <dbReference type="SAM" id="Phobius"/>
    </source>
</evidence>
<keyword evidence="1" id="KW-0472">Membrane</keyword>
<dbReference type="RefSeq" id="WP_108184823.1">
    <property type="nucleotide sequence ID" value="NZ_JAEKCZ010000022.1"/>
</dbReference>
<accession>A0A8I1FX83</accession>
<dbReference type="EMBL" id="JAEKCZ010000022">
    <property type="protein sequence ID" value="MBJ2258849.1"/>
    <property type="molecule type" value="Genomic_DNA"/>
</dbReference>
<evidence type="ECO:0000313" key="2">
    <source>
        <dbReference type="EMBL" id="MBJ2258849.1"/>
    </source>
</evidence>
<sequence>MKLFYWMHRTLCLVGHPSPILALAVFVYVWFKVGYMDMSSVVPSTLVLLVAFVYRQTIDHLYPKVCKPAYSRRAGSDLS</sequence>
<keyword evidence="1" id="KW-0812">Transmembrane</keyword>
<gene>
    <name evidence="2" type="ORF">JFT45_20295</name>
</gene>
<dbReference type="AlphaFoldDB" id="A0A8I1FX83"/>
<organism evidence="2 3">
    <name type="scientific">Pseudomonas psychrophila</name>
    <dbReference type="NCBI Taxonomy" id="122355"/>
    <lineage>
        <taxon>Bacteria</taxon>
        <taxon>Pseudomonadati</taxon>
        <taxon>Pseudomonadota</taxon>
        <taxon>Gammaproteobacteria</taxon>
        <taxon>Pseudomonadales</taxon>
        <taxon>Pseudomonadaceae</taxon>
        <taxon>Pseudomonas</taxon>
    </lineage>
</organism>
<protein>
    <submittedName>
        <fullName evidence="2">Uncharacterized protein</fullName>
    </submittedName>
</protein>
<dbReference type="Proteomes" id="UP000658390">
    <property type="component" value="Unassembled WGS sequence"/>
</dbReference>
<feature type="transmembrane region" description="Helical" evidence="1">
    <location>
        <begin position="12"/>
        <end position="31"/>
    </location>
</feature>
<comment type="caution">
    <text evidence="2">The sequence shown here is derived from an EMBL/GenBank/DDBJ whole genome shotgun (WGS) entry which is preliminary data.</text>
</comment>
<keyword evidence="1" id="KW-1133">Transmembrane helix</keyword>
<proteinExistence type="predicted"/>